<dbReference type="STRING" id="680646.RMDY18_17490"/>
<evidence type="ECO:0000313" key="1">
    <source>
        <dbReference type="EMBL" id="BAI65581.1"/>
    </source>
</evidence>
<reference evidence="1 2" key="2">
    <citation type="journal article" date="2010" name="J Osaka Dent Univ">
        <title>Isolation and identification of Rothia mucilaginosa from persistent apical periodontitis lesions.</title>
        <authorList>
            <person name="Yamane K."/>
            <person name="Yoshida M."/>
            <person name="Fujihira T."/>
            <person name="Baba T."/>
            <person name="Tsuji N."/>
            <person name="Hayashi H."/>
            <person name="Sugimori C."/>
            <person name="Yamanaka T."/>
            <person name="Mashimo C."/>
            <person name="Nambu T."/>
            <person name="Kawai H."/>
            <person name="Fukushima H."/>
        </authorList>
    </citation>
    <scope>NUCLEOTIDE SEQUENCE [LARGE SCALE GENOMIC DNA]</scope>
    <source>
        <strain evidence="1 2">DY-18</strain>
    </source>
</reference>
<keyword evidence="1" id="KW-0449">Lipoprotein</keyword>
<keyword evidence="1" id="KW-0012">Acyltransferase</keyword>
<keyword evidence="1" id="KW-0808">Transferase</keyword>
<dbReference type="Proteomes" id="UP000001883">
    <property type="component" value="Chromosome"/>
</dbReference>
<evidence type="ECO:0000313" key="2">
    <source>
        <dbReference type="Proteomes" id="UP000001883"/>
    </source>
</evidence>
<reference evidence="1 2" key="3">
    <citation type="journal article" date="2010" name="Sequencing">
        <title>Complete Genome Sequence of Rothia mucilaginosa DY-18: A Clinical Isolate with Dense Meshwork-Like Structures from a Persistent Apical Periodontitis Lesion.</title>
        <authorList>
            <person name="Yamane K."/>
            <person name="Nambu T."/>
            <person name="Yamanaka T."/>
            <person name="Mashimo C."/>
            <person name="Sugimori C."/>
            <person name="Leung K.-P."/>
            <person name="Fukushima H."/>
        </authorList>
    </citation>
    <scope>NUCLEOTIDE SEQUENCE [LARGE SCALE GENOMIC DNA]</scope>
    <source>
        <strain evidence="1 2">DY-18</strain>
    </source>
</reference>
<proteinExistence type="predicted"/>
<keyword evidence="2" id="KW-1185">Reference proteome</keyword>
<dbReference type="KEGG" id="rmu:RMDY18_17490"/>
<dbReference type="HOGENOM" id="CLU_2131680_0_0_11"/>
<protein>
    <submittedName>
        <fullName evidence="1">Apolipoprotein N-acyltransferase</fullName>
    </submittedName>
</protein>
<reference evidence="2" key="1">
    <citation type="submission" date="2009-07" db="EMBL/GenBank/DDBJ databases">
        <title>Complete genome sequence of Rothia mucilaginosa DJ.</title>
        <authorList>
            <person name="Yamane K."/>
            <person name="Nambu T."/>
            <person name="Mashimo C."/>
            <person name="Sugimori C."/>
            <person name="Yamanaka T."/>
            <person name="Leung K."/>
            <person name="Fukushima H."/>
        </authorList>
    </citation>
    <scope>NUCLEOTIDE SEQUENCE [LARGE SCALE GENOMIC DNA]</scope>
    <source>
        <strain evidence="2">DY-18</strain>
    </source>
</reference>
<accession>D2NPL3</accession>
<sequence>MDFCSVHTGGVLDLAAQARVLVGDIVDHVEQVLLSFGALTGSLEVLGVDEAVAGSAGCVTTAGCEDRHAVSLEGFQEGVVVFPLNVVVYACFVSDLNRYAHAFSFFCSDAFLL</sequence>
<name>D2NPL3_ROTMD</name>
<dbReference type="GO" id="GO:0016746">
    <property type="term" value="F:acyltransferase activity"/>
    <property type="evidence" value="ECO:0007669"/>
    <property type="project" value="UniProtKB-KW"/>
</dbReference>
<gene>
    <name evidence="1" type="ordered locus">RMDY18_17490</name>
</gene>
<dbReference type="EMBL" id="AP011540">
    <property type="protein sequence ID" value="BAI65581.1"/>
    <property type="molecule type" value="Genomic_DNA"/>
</dbReference>
<dbReference type="AlphaFoldDB" id="D2NPL3"/>
<organism evidence="1 2">
    <name type="scientific">Rothia mucilaginosa (strain DY-18)</name>
    <name type="common">Stomatococcus mucilaginosus</name>
    <dbReference type="NCBI Taxonomy" id="680646"/>
    <lineage>
        <taxon>Bacteria</taxon>
        <taxon>Bacillati</taxon>
        <taxon>Actinomycetota</taxon>
        <taxon>Actinomycetes</taxon>
        <taxon>Micrococcales</taxon>
        <taxon>Micrococcaceae</taxon>
        <taxon>Rothia</taxon>
    </lineage>
</organism>